<dbReference type="EMBL" id="GEDC01013504">
    <property type="protein sequence ID" value="JAS23794.1"/>
    <property type="molecule type" value="Transcribed_RNA"/>
</dbReference>
<evidence type="ECO:0000313" key="2">
    <source>
        <dbReference type="EMBL" id="JAS23794.1"/>
    </source>
</evidence>
<protein>
    <submittedName>
        <fullName evidence="2">Uncharacterized protein</fullName>
    </submittedName>
</protein>
<organism evidence="2">
    <name type="scientific">Clastoptera arizonana</name>
    <name type="common">Arizona spittle bug</name>
    <dbReference type="NCBI Taxonomy" id="38151"/>
    <lineage>
        <taxon>Eukaryota</taxon>
        <taxon>Metazoa</taxon>
        <taxon>Ecdysozoa</taxon>
        <taxon>Arthropoda</taxon>
        <taxon>Hexapoda</taxon>
        <taxon>Insecta</taxon>
        <taxon>Pterygota</taxon>
        <taxon>Neoptera</taxon>
        <taxon>Paraneoptera</taxon>
        <taxon>Hemiptera</taxon>
        <taxon>Auchenorrhyncha</taxon>
        <taxon>Cercopoidea</taxon>
        <taxon>Clastopteridae</taxon>
        <taxon>Clastoptera</taxon>
    </lineage>
</organism>
<sequence length="104" mass="11628">MTMIGKITVITIIFATKFIENDSSIKFTLSLKQFERIRDVMLTTVGRSTSSARYLQRAKSLGKLQPKVSEDVPFPCDPKGFRSKTRPSSVHRLRPGDIDVVGAL</sequence>
<name>A0A1B6DDM4_9HEMI</name>
<feature type="region of interest" description="Disordered" evidence="1">
    <location>
        <begin position="75"/>
        <end position="104"/>
    </location>
</feature>
<feature type="non-terminal residue" evidence="2">
    <location>
        <position position="104"/>
    </location>
</feature>
<gene>
    <name evidence="2" type="ORF">g.44350</name>
</gene>
<feature type="compositionally biased region" description="Basic residues" evidence="1">
    <location>
        <begin position="81"/>
        <end position="93"/>
    </location>
</feature>
<accession>A0A1B6DDM4</accession>
<proteinExistence type="predicted"/>
<reference evidence="2" key="1">
    <citation type="submission" date="2015-12" db="EMBL/GenBank/DDBJ databases">
        <title>De novo transcriptome assembly of four potential Pierce s Disease insect vectors from Arizona vineyards.</title>
        <authorList>
            <person name="Tassone E.E."/>
        </authorList>
    </citation>
    <scope>NUCLEOTIDE SEQUENCE</scope>
</reference>
<evidence type="ECO:0000256" key="1">
    <source>
        <dbReference type="SAM" id="MobiDB-lite"/>
    </source>
</evidence>
<dbReference type="AlphaFoldDB" id="A0A1B6DDM4"/>